<dbReference type="SMART" id="SM00355">
    <property type="entry name" value="ZnF_C2H2"/>
    <property type="match status" value="6"/>
</dbReference>
<dbReference type="Gene3D" id="3.30.160.60">
    <property type="entry name" value="Classic Zinc Finger"/>
    <property type="match status" value="5"/>
</dbReference>
<dbReference type="KEGG" id="pmrn:116941531"/>
<dbReference type="Pfam" id="PF00096">
    <property type="entry name" value="zf-C2H2"/>
    <property type="match status" value="4"/>
</dbReference>
<feature type="domain" description="C2H2-type" evidence="11">
    <location>
        <begin position="484"/>
        <end position="511"/>
    </location>
</feature>
<feature type="domain" description="C2H2-type" evidence="11">
    <location>
        <begin position="428"/>
        <end position="455"/>
    </location>
</feature>
<feature type="domain" description="C2H2-type" evidence="11">
    <location>
        <begin position="372"/>
        <end position="399"/>
    </location>
</feature>
<dbReference type="FunFam" id="3.30.160.60:FF:000281">
    <property type="entry name" value="Zinc finger protein 558 isoform X1"/>
    <property type="match status" value="1"/>
</dbReference>
<dbReference type="PANTHER" id="PTHR16515:SF57">
    <property type="entry name" value="ZINC FINGER PROTEIN 154-LIKE"/>
    <property type="match status" value="1"/>
</dbReference>
<evidence type="ECO:0000313" key="12">
    <source>
        <dbReference type="Proteomes" id="UP001318040"/>
    </source>
</evidence>
<evidence type="ECO:0000256" key="5">
    <source>
        <dbReference type="ARBA" id="ARBA00022737"/>
    </source>
</evidence>
<feature type="domain" description="C2H2-type" evidence="11">
    <location>
        <begin position="456"/>
        <end position="483"/>
    </location>
</feature>
<accession>A0AAJ7SZM1</accession>
<dbReference type="Proteomes" id="UP001318040">
    <property type="component" value="Chromosome 1"/>
</dbReference>
<dbReference type="PROSITE" id="PS00028">
    <property type="entry name" value="ZINC_FINGER_C2H2_1"/>
    <property type="match status" value="5"/>
</dbReference>
<comment type="similarity">
    <text evidence="3">Belongs to the krueppel C2H2-type zinc-finger protein family.</text>
</comment>
<dbReference type="GO" id="GO:0010468">
    <property type="term" value="P:regulation of gene expression"/>
    <property type="evidence" value="ECO:0007669"/>
    <property type="project" value="TreeGrafter"/>
</dbReference>
<keyword evidence="7" id="KW-0862">Zinc</keyword>
<dbReference type="PANTHER" id="PTHR16515">
    <property type="entry name" value="PR DOMAIN ZINC FINGER PROTEIN"/>
    <property type="match status" value="1"/>
</dbReference>
<dbReference type="RefSeq" id="XP_032808573.1">
    <property type="nucleotide sequence ID" value="XM_032952682.1"/>
</dbReference>
<sequence length="557" mass="58928">MASSPMPPEPSGDFPAWLEAQGVNAEVARAMDSELGIRDYGVLRACVGDGLVRAELLAAARDRLPFGFYAVLRQVVKALRGAGTPRWDDVDAAAYFGDATLAALVEVLLALLSGLNRELLQCMQRLGDMDVLKFAAGSPASASVAGSGDGDDAAAEEMADEMERRGKGGEAREAPPPPPSPPRVDKFSSSPLGVHTIKTEACPEEDSGLTLGTPSGSGRTQWEGLGPEDSASIPGKSPSGDFPPGFVVDGAGSLQPGGAEPVSATAEPAPFPSWLRQETADETASRESSRLADDDAAGRGVVGVVVGGGGRAAPCPRDREFRPGPAPSLSIGESGLYEPRPRGQRAGAGCGGEADASRQAAGGVGRDNDKPYRCKVCGCGFAQYSTLKRHLHKHNGERPYCCSACGRGFPEPSELRAHEDTHRRDKPHRCRVCGQAFARSCHLTRHQRTHTGEKPYRCGACGHAFTQSCDLKTHERTHTGEKPYRCGACGRGFAQGAHLKRHQRTHSSRKPYRCRPCGQIFLDFGSFNAHQLTTRGANQAAIRRLVSRTADVGGGNG</sequence>
<evidence type="ECO:0000256" key="10">
    <source>
        <dbReference type="SAM" id="MobiDB-lite"/>
    </source>
</evidence>
<gene>
    <name evidence="13" type="primary">LOC116941531</name>
</gene>
<dbReference type="InterPro" id="IPR036236">
    <property type="entry name" value="Znf_C2H2_sf"/>
</dbReference>
<dbReference type="FunFam" id="3.30.160.60:FF:000710">
    <property type="entry name" value="Zinc finger protein 768"/>
    <property type="match status" value="1"/>
</dbReference>
<evidence type="ECO:0000256" key="3">
    <source>
        <dbReference type="ARBA" id="ARBA00006991"/>
    </source>
</evidence>
<evidence type="ECO:0000256" key="1">
    <source>
        <dbReference type="ARBA" id="ARBA00003767"/>
    </source>
</evidence>
<protein>
    <submittedName>
        <fullName evidence="13">Zinc finger protein 696-like</fullName>
    </submittedName>
</protein>
<evidence type="ECO:0000256" key="6">
    <source>
        <dbReference type="ARBA" id="ARBA00022771"/>
    </source>
</evidence>
<evidence type="ECO:0000256" key="9">
    <source>
        <dbReference type="PROSITE-ProRule" id="PRU00042"/>
    </source>
</evidence>
<dbReference type="GO" id="GO:0005634">
    <property type="term" value="C:nucleus"/>
    <property type="evidence" value="ECO:0007669"/>
    <property type="project" value="UniProtKB-SubCell"/>
</dbReference>
<feature type="region of interest" description="Disordered" evidence="10">
    <location>
        <begin position="308"/>
        <end position="366"/>
    </location>
</feature>
<dbReference type="FunFam" id="3.30.160.60:FF:000502">
    <property type="entry name" value="Zinc finger protein 710"/>
    <property type="match status" value="1"/>
</dbReference>
<reference evidence="13" key="1">
    <citation type="submission" date="2025-08" db="UniProtKB">
        <authorList>
            <consortium name="RefSeq"/>
        </authorList>
    </citation>
    <scope>IDENTIFICATION</scope>
    <source>
        <tissue evidence="13">Sperm</tissue>
    </source>
</reference>
<name>A0AAJ7SZM1_PETMA</name>
<keyword evidence="12" id="KW-1185">Reference proteome</keyword>
<dbReference type="FunFam" id="3.30.160.60:FF:001116">
    <property type="entry name" value="Zinc finger protein 562"/>
    <property type="match status" value="1"/>
</dbReference>
<proteinExistence type="inferred from homology"/>
<feature type="compositionally biased region" description="Low complexity" evidence="10">
    <location>
        <begin position="208"/>
        <end position="218"/>
    </location>
</feature>
<keyword evidence="4" id="KW-0479">Metal-binding</keyword>
<evidence type="ECO:0000256" key="4">
    <source>
        <dbReference type="ARBA" id="ARBA00022723"/>
    </source>
</evidence>
<dbReference type="FunFam" id="3.30.160.60:FF:002343">
    <property type="entry name" value="Zinc finger protein 33A"/>
    <property type="match status" value="1"/>
</dbReference>
<dbReference type="AlphaFoldDB" id="A0AAJ7SZM1"/>
<feature type="region of interest" description="Disordered" evidence="10">
    <location>
        <begin position="140"/>
        <end position="273"/>
    </location>
</feature>
<dbReference type="SUPFAM" id="SSF57667">
    <property type="entry name" value="beta-beta-alpha zinc fingers"/>
    <property type="match status" value="3"/>
</dbReference>
<dbReference type="InterPro" id="IPR013087">
    <property type="entry name" value="Znf_C2H2_type"/>
</dbReference>
<evidence type="ECO:0000256" key="8">
    <source>
        <dbReference type="ARBA" id="ARBA00023242"/>
    </source>
</evidence>
<evidence type="ECO:0000259" key="11">
    <source>
        <dbReference type="PROSITE" id="PS50157"/>
    </source>
</evidence>
<feature type="compositionally biased region" description="Basic and acidic residues" evidence="10">
    <location>
        <begin position="161"/>
        <end position="173"/>
    </location>
</feature>
<feature type="domain" description="C2H2-type" evidence="11">
    <location>
        <begin position="400"/>
        <end position="427"/>
    </location>
</feature>
<organism evidence="12 13">
    <name type="scientific">Petromyzon marinus</name>
    <name type="common">Sea lamprey</name>
    <dbReference type="NCBI Taxonomy" id="7757"/>
    <lineage>
        <taxon>Eukaryota</taxon>
        <taxon>Metazoa</taxon>
        <taxon>Chordata</taxon>
        <taxon>Craniata</taxon>
        <taxon>Vertebrata</taxon>
        <taxon>Cyclostomata</taxon>
        <taxon>Hyperoartia</taxon>
        <taxon>Petromyzontiformes</taxon>
        <taxon>Petromyzontidae</taxon>
        <taxon>Petromyzon</taxon>
    </lineage>
</organism>
<keyword evidence="5" id="KW-0677">Repeat</keyword>
<evidence type="ECO:0000313" key="13">
    <source>
        <dbReference type="RefSeq" id="XP_032808573.1"/>
    </source>
</evidence>
<keyword evidence="6 9" id="KW-0863">Zinc-finger</keyword>
<dbReference type="InterPro" id="IPR050331">
    <property type="entry name" value="Zinc_finger"/>
</dbReference>
<evidence type="ECO:0000256" key="2">
    <source>
        <dbReference type="ARBA" id="ARBA00004123"/>
    </source>
</evidence>
<comment type="function">
    <text evidence="1">May be involved in transcriptional regulation.</text>
</comment>
<keyword evidence="8" id="KW-0539">Nucleus</keyword>
<evidence type="ECO:0000256" key="7">
    <source>
        <dbReference type="ARBA" id="ARBA00022833"/>
    </source>
</evidence>
<comment type="subcellular location">
    <subcellularLocation>
        <location evidence="2">Nucleus</location>
    </subcellularLocation>
</comment>
<dbReference type="PROSITE" id="PS50157">
    <property type="entry name" value="ZINC_FINGER_C2H2_2"/>
    <property type="match status" value="5"/>
</dbReference>
<dbReference type="GO" id="GO:0008270">
    <property type="term" value="F:zinc ion binding"/>
    <property type="evidence" value="ECO:0007669"/>
    <property type="project" value="UniProtKB-KW"/>
</dbReference>
<feature type="compositionally biased region" description="Acidic residues" evidence="10">
    <location>
        <begin position="149"/>
        <end position="160"/>
    </location>
</feature>